<dbReference type="SUPFAM" id="SSF53639">
    <property type="entry name" value="AraD/HMP-PK domain-like"/>
    <property type="match status" value="1"/>
</dbReference>
<sequence length="215" mass="23636">MSDQTEKQARNQLAEAYRRVVDLGLTELSSGNLSVRFGNGMLISPAGADGDNICEESIVYVNASGDWDKSLNPSSEWQLHAGIYRNDVNTTAIVHTHSDNCVAVSCHCHSLPPFHYLVGLFGGDDVPCVPYSTFGSETLAQDVSHALIDRYACLMANHGMTARGPSMPIAMMFAHRLEILCRQYLLAQQLGEPNHLSAEDMDAFREKISKISYGR</sequence>
<dbReference type="Pfam" id="PF00596">
    <property type="entry name" value="Aldolase_II"/>
    <property type="match status" value="1"/>
</dbReference>
<feature type="domain" description="Class II aldolase/adducin N-terminal" evidence="3">
    <location>
        <begin position="11"/>
        <end position="185"/>
    </location>
</feature>
<dbReference type="Proteomes" id="UP001184150">
    <property type="component" value="Unassembled WGS sequence"/>
</dbReference>
<keyword evidence="2 4" id="KW-0456">Lyase</keyword>
<evidence type="ECO:0000256" key="1">
    <source>
        <dbReference type="ARBA" id="ARBA00022723"/>
    </source>
</evidence>
<evidence type="ECO:0000259" key="3">
    <source>
        <dbReference type="SMART" id="SM01007"/>
    </source>
</evidence>
<name>A0ABU1MM29_9SPHN</name>
<dbReference type="RefSeq" id="WP_171798690.1">
    <property type="nucleotide sequence ID" value="NZ_JAVDRD010000004.1"/>
</dbReference>
<protein>
    <submittedName>
        <fullName evidence="4">L-fuculose-phosphate aldolase</fullName>
        <ecNumber evidence="4">4.1.2.17</ecNumber>
    </submittedName>
</protein>
<dbReference type="EC" id="4.1.2.17" evidence="4"/>
<dbReference type="InterPro" id="IPR001303">
    <property type="entry name" value="Aldolase_II/adducin_N"/>
</dbReference>
<keyword evidence="1" id="KW-0479">Metal-binding</keyword>
<dbReference type="InterPro" id="IPR050197">
    <property type="entry name" value="Aldolase_class_II_sugar_metab"/>
</dbReference>
<reference evidence="4 5" key="1">
    <citation type="submission" date="2023-07" db="EMBL/GenBank/DDBJ databases">
        <title>Sorghum-associated microbial communities from plants grown in Nebraska, USA.</title>
        <authorList>
            <person name="Schachtman D."/>
        </authorList>
    </citation>
    <scope>NUCLEOTIDE SEQUENCE [LARGE SCALE GENOMIC DNA]</scope>
    <source>
        <strain evidence="4 5">DS1027</strain>
    </source>
</reference>
<gene>
    <name evidence="4" type="ORF">J2792_001854</name>
</gene>
<dbReference type="PANTHER" id="PTHR22789:SF0">
    <property type="entry name" value="3-OXO-TETRONATE 4-PHOSPHATE DECARBOXYLASE-RELATED"/>
    <property type="match status" value="1"/>
</dbReference>
<comment type="caution">
    <text evidence="4">The sequence shown here is derived from an EMBL/GenBank/DDBJ whole genome shotgun (WGS) entry which is preliminary data.</text>
</comment>
<dbReference type="SMART" id="SM01007">
    <property type="entry name" value="Aldolase_II"/>
    <property type="match status" value="1"/>
</dbReference>
<evidence type="ECO:0000313" key="4">
    <source>
        <dbReference type="EMBL" id="MDR6510982.1"/>
    </source>
</evidence>
<keyword evidence="5" id="KW-1185">Reference proteome</keyword>
<accession>A0ABU1MM29</accession>
<dbReference type="Gene3D" id="3.40.225.10">
    <property type="entry name" value="Class II aldolase/adducin N-terminal domain"/>
    <property type="match status" value="1"/>
</dbReference>
<organism evidence="4 5">
    <name type="scientific">Novosphingobium capsulatum</name>
    <dbReference type="NCBI Taxonomy" id="13688"/>
    <lineage>
        <taxon>Bacteria</taxon>
        <taxon>Pseudomonadati</taxon>
        <taxon>Pseudomonadota</taxon>
        <taxon>Alphaproteobacteria</taxon>
        <taxon>Sphingomonadales</taxon>
        <taxon>Sphingomonadaceae</taxon>
        <taxon>Novosphingobium</taxon>
    </lineage>
</organism>
<evidence type="ECO:0000313" key="5">
    <source>
        <dbReference type="Proteomes" id="UP001184150"/>
    </source>
</evidence>
<dbReference type="GO" id="GO:0008738">
    <property type="term" value="F:L-fuculose-phosphate aldolase activity"/>
    <property type="evidence" value="ECO:0007669"/>
    <property type="project" value="UniProtKB-EC"/>
</dbReference>
<dbReference type="InterPro" id="IPR036409">
    <property type="entry name" value="Aldolase_II/adducin_N_sf"/>
</dbReference>
<dbReference type="PANTHER" id="PTHR22789">
    <property type="entry name" value="FUCULOSE PHOSPHATE ALDOLASE"/>
    <property type="match status" value="1"/>
</dbReference>
<dbReference type="EMBL" id="JAVDRD010000004">
    <property type="protein sequence ID" value="MDR6510982.1"/>
    <property type="molecule type" value="Genomic_DNA"/>
</dbReference>
<evidence type="ECO:0000256" key="2">
    <source>
        <dbReference type="ARBA" id="ARBA00023239"/>
    </source>
</evidence>
<proteinExistence type="predicted"/>